<name>A0A0K1H0L7_YERPE</name>
<organism evidence="2">
    <name type="scientific">Yersinia pestis</name>
    <dbReference type="NCBI Taxonomy" id="632"/>
    <lineage>
        <taxon>Bacteria</taxon>
        <taxon>Pseudomonadati</taxon>
        <taxon>Pseudomonadota</taxon>
        <taxon>Gammaproteobacteria</taxon>
        <taxon>Enterobacterales</taxon>
        <taxon>Yersiniaceae</taxon>
        <taxon>Yersinia</taxon>
    </lineage>
</organism>
<evidence type="ECO:0000313" key="2">
    <source>
        <dbReference type="EMBL" id="AKT73180.1"/>
    </source>
</evidence>
<accession>A0A5P8YM87</accession>
<dbReference type="EMBL" id="KT020860">
    <property type="protein sequence ID" value="AKT73180.1"/>
    <property type="molecule type" value="Genomic_DNA"/>
</dbReference>
<feature type="region of interest" description="Disordered" evidence="1">
    <location>
        <begin position="1"/>
        <end position="23"/>
    </location>
</feature>
<protein>
    <submittedName>
        <fullName evidence="2">Uncharacterized protein</fullName>
    </submittedName>
</protein>
<reference evidence="2" key="1">
    <citation type="submission" date="2015-06" db="EMBL/GenBank/DDBJ databases">
        <title>Complete cryptic plasmid (pTP33) assembly of Yersinia pestis biovar Medievalis strain I-2638.</title>
        <authorList>
            <person name="Afanas'ev M.V."/>
            <person name="Tokmakova E.G."/>
            <person name="Polovinkina V.S."/>
            <person name="Sidorova E.A."/>
            <person name="Sinkov V.V."/>
            <person name="Balakhonov S.V."/>
        </authorList>
    </citation>
    <scope>NUCLEOTIDE SEQUENCE</scope>
    <source>
        <strain evidence="2">I-2638</strain>
        <plasmid evidence="2">pTP33</plasmid>
    </source>
</reference>
<geneLocation type="plasmid" evidence="2">
    <name>pTP33</name>
</geneLocation>
<dbReference type="RefSeq" id="WP_016257133.1">
    <property type="nucleotide sequence ID" value="NZ_CP045152.1"/>
</dbReference>
<proteinExistence type="predicted"/>
<sequence>MRGGGFDDNDSVKAPVELAETHPKPARRTVMMVPFYNTTQNSWRFPDGEIVYRLLDAEKKAKSLGMVLEERRKWRFSDSH</sequence>
<dbReference type="AlphaFoldDB" id="A0A0K1H0L7"/>
<keyword evidence="2" id="KW-0614">Plasmid</keyword>
<evidence type="ECO:0000256" key="1">
    <source>
        <dbReference type="SAM" id="MobiDB-lite"/>
    </source>
</evidence>
<accession>A0A0K1H0L7</accession>